<dbReference type="CDD" id="cd14694">
    <property type="entry name" value="bZIP_NFIL3"/>
    <property type="match status" value="1"/>
</dbReference>
<evidence type="ECO:0000256" key="4">
    <source>
        <dbReference type="ARBA" id="ARBA00023163"/>
    </source>
</evidence>
<dbReference type="FunFam" id="1.20.5.170:FF:000025">
    <property type="entry name" value="nuclear factor interleukin-3-regulated protein-like"/>
    <property type="match status" value="1"/>
</dbReference>
<comment type="similarity">
    <text evidence="1">Belongs to the bZIP family. NFIL3 subfamily.</text>
</comment>
<reference evidence="8" key="1">
    <citation type="journal article" date="2023" name="Science">
        <title>Genome structures resolve the early diversification of teleost fishes.</title>
        <authorList>
            <person name="Parey E."/>
            <person name="Louis A."/>
            <person name="Montfort J."/>
            <person name="Bouchez O."/>
            <person name="Roques C."/>
            <person name="Iampietro C."/>
            <person name="Lluch J."/>
            <person name="Castinel A."/>
            <person name="Donnadieu C."/>
            <person name="Desvignes T."/>
            <person name="Floi Bucao C."/>
            <person name="Jouanno E."/>
            <person name="Wen M."/>
            <person name="Mejri S."/>
            <person name="Dirks R."/>
            <person name="Jansen H."/>
            <person name="Henkel C."/>
            <person name="Chen W.J."/>
            <person name="Zahm M."/>
            <person name="Cabau C."/>
            <person name="Klopp C."/>
            <person name="Thompson A.W."/>
            <person name="Robinson-Rechavi M."/>
            <person name="Braasch I."/>
            <person name="Lecointre G."/>
            <person name="Bobe J."/>
            <person name="Postlethwait J.H."/>
            <person name="Berthelot C."/>
            <person name="Roest Crollius H."/>
            <person name="Guiguen Y."/>
        </authorList>
    </citation>
    <scope>NUCLEOTIDE SEQUENCE</scope>
    <source>
        <strain evidence="8">WJC10195</strain>
    </source>
</reference>
<evidence type="ECO:0000256" key="3">
    <source>
        <dbReference type="ARBA" id="ARBA00023125"/>
    </source>
</evidence>
<feature type="compositionally biased region" description="Basic and acidic residues" evidence="6">
    <location>
        <begin position="664"/>
        <end position="678"/>
    </location>
</feature>
<keyword evidence="3" id="KW-0238">DNA-binding</keyword>
<feature type="compositionally biased region" description="Basic and acidic residues" evidence="6">
    <location>
        <begin position="335"/>
        <end position="349"/>
    </location>
</feature>
<dbReference type="EMBL" id="JAINUF010000012">
    <property type="protein sequence ID" value="KAJ8345150.1"/>
    <property type="molecule type" value="Genomic_DNA"/>
</dbReference>
<dbReference type="InterPro" id="IPR046347">
    <property type="entry name" value="bZIP_sf"/>
</dbReference>
<dbReference type="Proteomes" id="UP001152622">
    <property type="component" value="Chromosome 12"/>
</dbReference>
<sequence length="689" mass="74994">MQTRETNIHTVQKERKEHNRSFGPLWISNVTTPSLLSCYQLVRDRAIGKAASRGKEESGPPCGKKEHLVFPFFHCWDSFSMVAEDPHSKLCPSRQQWKAEGPPPTEDDTNTANSRPGRLQKSKANMSCRRKREFISDEKKDASYWEKRRKNNEAAKRSREKRRLNDMVLENRVMALNDENVRLKTELLQLKLRFGLISTTSYMEKSQQIGAAAASNGGGANGGSSNHYFSSGYSSGSQVLMNSDSSEAEQSSHGEGHAPLAKYSHRGSISDMSDGSSCDSPEPMSYEIKCERAEGVDIGGLEMEMGVCAGTTTQVMFGVHCGLGPAPPNHTHRHATQEMKPEYRHRDDTTTASPVPPTTAPQRSVILYRSSSSSCTAPQDPDQRQALSLPAQPSPSVGHLTAEPASSETLAEVTKQLERKTLDSPPYEHGVDATDERGYSMAHCHDSRKTDGSNSGPCGLAPDLLHHSYEEGIARPYHTHLSYLSPQDEEPPVLTYEGGPRVADEGYYQDHSTSGKDTSSSDGDPRSSDKDASTDDESSPSSSSSCSEMGGYRQRLPESPPPVVSAGSAFLGQSKEAPAEVKGMALPHKLRLKHRALSSGGNTGMGAAQYDASLPTAVSPVAPALPPALPQHPYLALTQMGHHAGGGSYKDREDGRTPVGFWKLGEDGRKDYGKKEVAGGRNSRNKRRD</sequence>
<name>A0A9Q1EUC7_SYNKA</name>
<feature type="domain" description="BZIP" evidence="7">
    <location>
        <begin position="141"/>
        <end position="191"/>
    </location>
</feature>
<gene>
    <name evidence="8" type="ORF">SKAU_G00293430</name>
</gene>
<evidence type="ECO:0000313" key="8">
    <source>
        <dbReference type="EMBL" id="KAJ8345150.1"/>
    </source>
</evidence>
<dbReference type="GO" id="GO:0003700">
    <property type="term" value="F:DNA-binding transcription factor activity"/>
    <property type="evidence" value="ECO:0007669"/>
    <property type="project" value="InterPro"/>
</dbReference>
<keyword evidence="5" id="KW-0539">Nucleus</keyword>
<dbReference type="InterPro" id="IPR047229">
    <property type="entry name" value="NFIL3-like"/>
</dbReference>
<feature type="region of interest" description="Disordered" evidence="6">
    <location>
        <begin position="643"/>
        <end position="689"/>
    </location>
</feature>
<feature type="region of interest" description="Disordered" evidence="6">
    <location>
        <begin position="483"/>
        <end position="577"/>
    </location>
</feature>
<evidence type="ECO:0000256" key="2">
    <source>
        <dbReference type="ARBA" id="ARBA00023015"/>
    </source>
</evidence>
<feature type="compositionally biased region" description="Basic and acidic residues" evidence="6">
    <location>
        <begin position="523"/>
        <end position="533"/>
    </location>
</feature>
<evidence type="ECO:0000313" key="9">
    <source>
        <dbReference type="Proteomes" id="UP001152622"/>
    </source>
</evidence>
<dbReference type="SMART" id="SM00338">
    <property type="entry name" value="BRLZ"/>
    <property type="match status" value="1"/>
</dbReference>
<feature type="compositionally biased region" description="Polar residues" evidence="6">
    <location>
        <begin position="270"/>
        <end position="279"/>
    </location>
</feature>
<keyword evidence="2" id="KW-0805">Transcription regulation</keyword>
<dbReference type="InterPro" id="IPR004827">
    <property type="entry name" value="bZIP"/>
</dbReference>
<evidence type="ECO:0000256" key="1">
    <source>
        <dbReference type="ARBA" id="ARBA00006079"/>
    </source>
</evidence>
<evidence type="ECO:0000259" key="7">
    <source>
        <dbReference type="PROSITE" id="PS50217"/>
    </source>
</evidence>
<accession>A0A9Q1EUC7</accession>
<feature type="compositionally biased region" description="Low complexity" evidence="6">
    <location>
        <begin position="510"/>
        <end position="522"/>
    </location>
</feature>
<feature type="compositionally biased region" description="Polar residues" evidence="6">
    <location>
        <begin position="239"/>
        <end position="249"/>
    </location>
</feature>
<keyword evidence="9" id="KW-1185">Reference proteome</keyword>
<dbReference type="Gene3D" id="1.20.5.170">
    <property type="match status" value="1"/>
</dbReference>
<keyword evidence="4" id="KW-0804">Transcription</keyword>
<feature type="region of interest" description="Disordered" evidence="6">
    <location>
        <begin position="239"/>
        <end position="283"/>
    </location>
</feature>
<feature type="region of interest" description="Disordered" evidence="6">
    <location>
        <begin position="92"/>
        <end position="126"/>
    </location>
</feature>
<dbReference type="SUPFAM" id="SSF57959">
    <property type="entry name" value="Leucine zipper domain"/>
    <property type="match status" value="1"/>
</dbReference>
<dbReference type="AlphaFoldDB" id="A0A9Q1EUC7"/>
<dbReference type="GO" id="GO:0007623">
    <property type="term" value="P:circadian rhythm"/>
    <property type="evidence" value="ECO:0007669"/>
    <property type="project" value="TreeGrafter"/>
</dbReference>
<dbReference type="InterPro" id="IPR047106">
    <property type="entry name" value="NFIL3-like_bZIP"/>
</dbReference>
<evidence type="ECO:0000256" key="5">
    <source>
        <dbReference type="ARBA" id="ARBA00023242"/>
    </source>
</evidence>
<dbReference type="PANTHER" id="PTHR15284:SF4">
    <property type="entry name" value="E4 BINDING PROTEIN 4-2"/>
    <property type="match status" value="1"/>
</dbReference>
<feature type="region of interest" description="Disordered" evidence="6">
    <location>
        <begin position="327"/>
        <end position="438"/>
    </location>
</feature>
<dbReference type="GO" id="GO:0005634">
    <property type="term" value="C:nucleus"/>
    <property type="evidence" value="ECO:0007669"/>
    <property type="project" value="TreeGrafter"/>
</dbReference>
<protein>
    <recommendedName>
        <fullName evidence="7">BZIP domain-containing protein</fullName>
    </recommendedName>
</protein>
<dbReference type="Pfam" id="PF07716">
    <property type="entry name" value="bZIP_2"/>
    <property type="match status" value="1"/>
</dbReference>
<dbReference type="PROSITE" id="PS50217">
    <property type="entry name" value="BZIP"/>
    <property type="match status" value="1"/>
</dbReference>
<evidence type="ECO:0000256" key="6">
    <source>
        <dbReference type="SAM" id="MobiDB-lite"/>
    </source>
</evidence>
<proteinExistence type="inferred from homology"/>
<comment type="caution">
    <text evidence="8">The sequence shown here is derived from an EMBL/GenBank/DDBJ whole genome shotgun (WGS) entry which is preliminary data.</text>
</comment>
<feature type="compositionally biased region" description="Basic and acidic residues" evidence="6">
    <location>
        <begin position="429"/>
        <end position="438"/>
    </location>
</feature>
<dbReference type="PROSITE" id="PS00036">
    <property type="entry name" value="BZIP_BASIC"/>
    <property type="match status" value="1"/>
</dbReference>
<dbReference type="OrthoDB" id="6151507at2759"/>
<dbReference type="PANTHER" id="PTHR15284">
    <property type="entry name" value="NUCLEAR FACTOR INTERLEUKIN-3-REGULATED PROTEIN"/>
    <property type="match status" value="1"/>
</dbReference>
<organism evidence="8 9">
    <name type="scientific">Synaphobranchus kaupii</name>
    <name type="common">Kaup's arrowtooth eel</name>
    <dbReference type="NCBI Taxonomy" id="118154"/>
    <lineage>
        <taxon>Eukaryota</taxon>
        <taxon>Metazoa</taxon>
        <taxon>Chordata</taxon>
        <taxon>Craniata</taxon>
        <taxon>Vertebrata</taxon>
        <taxon>Euteleostomi</taxon>
        <taxon>Actinopterygii</taxon>
        <taxon>Neopterygii</taxon>
        <taxon>Teleostei</taxon>
        <taxon>Anguilliformes</taxon>
        <taxon>Synaphobranchidae</taxon>
        <taxon>Synaphobranchus</taxon>
    </lineage>
</organism>
<dbReference type="GO" id="GO:0003677">
    <property type="term" value="F:DNA binding"/>
    <property type="evidence" value="ECO:0007669"/>
    <property type="project" value="UniProtKB-KW"/>
</dbReference>